<dbReference type="AlphaFoldDB" id="A0A5N3P4J6"/>
<dbReference type="Proteomes" id="UP000325684">
    <property type="component" value="Unassembled WGS sequence"/>
</dbReference>
<dbReference type="Pfam" id="PF01261">
    <property type="entry name" value="AP_endonuc_2"/>
    <property type="match status" value="1"/>
</dbReference>
<dbReference type="Gene3D" id="3.20.20.150">
    <property type="entry name" value="Divalent-metal-dependent TIM barrel enzymes"/>
    <property type="match status" value="1"/>
</dbReference>
<sequence>MSNIDKKLGLVTKIRNEHSDIISGVHDLGFNLCHLSAYNPGMLTDEIRDHFRKEMKRLDVEVTGFWAGWSGHVVWDFVEGPITTGLVPPHLREERVALTKYASDFAASLGVKMVMTHIGFVPEDCNDSTYKSLVPVVREIAEHCRSNGQDFCFETGQETPTTLLRLIEDVGMENVGVNFDAANLIVYGKANPVDAIDILAPYIRQVHIKDGLYPVDSKKLGKESQLGEGQVDHPALLRKLVAIGFDGPWIIETEFQGDTRNAGILKAKDQLKEWLSAL</sequence>
<dbReference type="InterPro" id="IPR036237">
    <property type="entry name" value="Xyl_isomerase-like_sf"/>
</dbReference>
<dbReference type="RefSeq" id="WP_150948918.1">
    <property type="nucleotide sequence ID" value="NZ_VCMV01000064.1"/>
</dbReference>
<evidence type="ECO:0000313" key="3">
    <source>
        <dbReference type="Proteomes" id="UP000325684"/>
    </source>
</evidence>
<organism evidence="2 3">
    <name type="scientific">Microvirga brassicacearum</name>
    <dbReference type="NCBI Taxonomy" id="2580413"/>
    <lineage>
        <taxon>Bacteria</taxon>
        <taxon>Pseudomonadati</taxon>
        <taxon>Pseudomonadota</taxon>
        <taxon>Alphaproteobacteria</taxon>
        <taxon>Hyphomicrobiales</taxon>
        <taxon>Methylobacteriaceae</taxon>
        <taxon>Microvirga</taxon>
    </lineage>
</organism>
<dbReference type="InterPro" id="IPR013022">
    <property type="entry name" value="Xyl_isomerase-like_TIM-brl"/>
</dbReference>
<protein>
    <submittedName>
        <fullName evidence="2">Sugar phosphate isomerase/epimerase</fullName>
    </submittedName>
</protein>
<dbReference type="PANTHER" id="PTHR12110">
    <property type="entry name" value="HYDROXYPYRUVATE ISOMERASE"/>
    <property type="match status" value="1"/>
</dbReference>
<name>A0A5N3P4J6_9HYPH</name>
<dbReference type="EMBL" id="VCMV01000064">
    <property type="protein sequence ID" value="KAB0264639.1"/>
    <property type="molecule type" value="Genomic_DNA"/>
</dbReference>
<evidence type="ECO:0000259" key="1">
    <source>
        <dbReference type="Pfam" id="PF01261"/>
    </source>
</evidence>
<gene>
    <name evidence="2" type="ORF">FEZ63_22205</name>
</gene>
<dbReference type="OrthoDB" id="3325478at2"/>
<accession>A0A5N3P4J6</accession>
<keyword evidence="3" id="KW-1185">Reference proteome</keyword>
<proteinExistence type="predicted"/>
<comment type="caution">
    <text evidence="2">The sequence shown here is derived from an EMBL/GenBank/DDBJ whole genome shotgun (WGS) entry which is preliminary data.</text>
</comment>
<keyword evidence="2" id="KW-0413">Isomerase</keyword>
<dbReference type="GO" id="GO:0016853">
    <property type="term" value="F:isomerase activity"/>
    <property type="evidence" value="ECO:0007669"/>
    <property type="project" value="UniProtKB-KW"/>
</dbReference>
<reference evidence="2 3" key="1">
    <citation type="journal article" date="2019" name="Microorganisms">
        <title>Genome Insights into the Novel Species Microvirga brassicacearum, a Rapeseed Endophyte with Biotechnological Potential.</title>
        <authorList>
            <person name="Jimenez-Gomez A."/>
            <person name="Saati-Santamaria Z."/>
            <person name="Igual J.M."/>
            <person name="Rivas R."/>
            <person name="Mateos P.F."/>
            <person name="Garcia-Fraile P."/>
        </authorList>
    </citation>
    <scope>NUCLEOTIDE SEQUENCE [LARGE SCALE GENOMIC DNA]</scope>
    <source>
        <strain evidence="2 3">CDVBN77</strain>
    </source>
</reference>
<dbReference type="InterPro" id="IPR050312">
    <property type="entry name" value="IolE/XylAMocC-like"/>
</dbReference>
<dbReference type="SUPFAM" id="SSF51658">
    <property type="entry name" value="Xylose isomerase-like"/>
    <property type="match status" value="1"/>
</dbReference>
<feature type="domain" description="Xylose isomerase-like TIM barrel" evidence="1">
    <location>
        <begin position="26"/>
        <end position="271"/>
    </location>
</feature>
<dbReference type="PANTHER" id="PTHR12110:SF53">
    <property type="entry name" value="BLR5974 PROTEIN"/>
    <property type="match status" value="1"/>
</dbReference>
<evidence type="ECO:0000313" key="2">
    <source>
        <dbReference type="EMBL" id="KAB0264639.1"/>
    </source>
</evidence>